<evidence type="ECO:0000313" key="3">
    <source>
        <dbReference type="EMBL" id="NKE38798.1"/>
    </source>
</evidence>
<keyword evidence="2" id="KW-1133">Transmembrane helix</keyword>
<feature type="region of interest" description="Disordered" evidence="1">
    <location>
        <begin position="99"/>
        <end position="122"/>
    </location>
</feature>
<reference evidence="3 4" key="1">
    <citation type="submission" date="2020-04" db="EMBL/GenBank/DDBJ databases">
        <title>Complete genome sequence of Spiroplasma platyhelix ATCC 51748, an insect isolate.</title>
        <authorList>
            <person name="Green E.A."/>
            <person name="Klassen J.L."/>
        </authorList>
    </citation>
    <scope>NUCLEOTIDE SEQUENCE [LARGE SCALE GENOMIC DNA]</scope>
    <source>
        <strain evidence="3 4">PALS-1</strain>
    </source>
</reference>
<evidence type="ECO:0000256" key="1">
    <source>
        <dbReference type="SAM" id="MobiDB-lite"/>
    </source>
</evidence>
<keyword evidence="2" id="KW-0472">Membrane</keyword>
<dbReference type="Proteomes" id="UP000584587">
    <property type="component" value="Unassembled WGS sequence"/>
</dbReference>
<keyword evidence="4" id="KW-1185">Reference proteome</keyword>
<proteinExistence type="predicted"/>
<dbReference type="RefSeq" id="WP_168105268.1">
    <property type="nucleotide sequence ID" value="NZ_CP051215.1"/>
</dbReference>
<accession>A0A846UE91</accession>
<gene>
    <name evidence="3" type="ORF">HER12_03460</name>
</gene>
<feature type="transmembrane region" description="Helical" evidence="2">
    <location>
        <begin position="12"/>
        <end position="35"/>
    </location>
</feature>
<comment type="caution">
    <text evidence="3">The sequence shown here is derived from an EMBL/GenBank/DDBJ whole genome shotgun (WGS) entry which is preliminary data.</text>
</comment>
<evidence type="ECO:0000256" key="2">
    <source>
        <dbReference type="SAM" id="Phobius"/>
    </source>
</evidence>
<dbReference type="EMBL" id="JAAVVK010000002">
    <property type="protein sequence ID" value="NKE38798.1"/>
    <property type="molecule type" value="Genomic_DNA"/>
</dbReference>
<name>A0A846UE91_9MOLU</name>
<keyword evidence="2" id="KW-0812">Transmembrane</keyword>
<feature type="compositionally biased region" description="Basic and acidic residues" evidence="1">
    <location>
        <begin position="109"/>
        <end position="122"/>
    </location>
</feature>
<protein>
    <submittedName>
        <fullName evidence="3">Uncharacterized protein</fullName>
    </submittedName>
</protein>
<organism evidence="3 4">
    <name type="scientific">Spiroplasma platyhelix PALS-1</name>
    <dbReference type="NCBI Taxonomy" id="1276218"/>
    <lineage>
        <taxon>Bacteria</taxon>
        <taxon>Bacillati</taxon>
        <taxon>Mycoplasmatota</taxon>
        <taxon>Mollicutes</taxon>
        <taxon>Entomoplasmatales</taxon>
        <taxon>Spiroplasmataceae</taxon>
        <taxon>Spiroplasma</taxon>
    </lineage>
</organism>
<evidence type="ECO:0000313" key="4">
    <source>
        <dbReference type="Proteomes" id="UP000584587"/>
    </source>
</evidence>
<sequence length="122" mass="13471">MFLIDQDALLIASPLATIIAALIGGGLGSLGSFYIHKSKLKHDKEQKEKDRETEAKIAALNYMKINNVTADELFNIMNDGAFEKTVDLLTNRLSESKENIQDTSINNNDKLDNDIIKSESGT</sequence>
<dbReference type="AlphaFoldDB" id="A0A846UE91"/>